<accession>A0A0F3GPX2</accession>
<dbReference type="EMBL" id="LACI01001703">
    <property type="protein sequence ID" value="KJU83852.1"/>
    <property type="molecule type" value="Genomic_DNA"/>
</dbReference>
<gene>
    <name evidence="1" type="ORF">MBAV_003956</name>
</gene>
<name>A0A0F3GPX2_9BACT</name>
<comment type="caution">
    <text evidence="1">The sequence shown here is derived from an EMBL/GenBank/DDBJ whole genome shotgun (WGS) entry which is preliminary data.</text>
</comment>
<organism evidence="1 2">
    <name type="scientific">Candidatus Magnetobacterium bavaricum</name>
    <dbReference type="NCBI Taxonomy" id="29290"/>
    <lineage>
        <taxon>Bacteria</taxon>
        <taxon>Pseudomonadati</taxon>
        <taxon>Nitrospirota</taxon>
        <taxon>Thermodesulfovibrionia</taxon>
        <taxon>Thermodesulfovibrionales</taxon>
        <taxon>Candidatus Magnetobacteriaceae</taxon>
        <taxon>Candidatus Magnetobacterium</taxon>
    </lineage>
</organism>
<evidence type="ECO:0000313" key="2">
    <source>
        <dbReference type="Proteomes" id="UP000033423"/>
    </source>
</evidence>
<keyword evidence="2" id="KW-1185">Reference proteome</keyword>
<sequence>MLVSSISHTTTSPSVFCQTMSAFLSPSRSATALIVHSGLIPLTIKPPLLMSLPSINHTATSPVSVFCQSMSALPSPLKSPAFLNSHSLGRPRRA</sequence>
<proteinExistence type="predicted"/>
<reference evidence="1 2" key="1">
    <citation type="submission" date="2015-02" db="EMBL/GenBank/DDBJ databases">
        <title>Single-cell genomics of uncultivated deep-branching MTB reveals a conserved set of magnetosome genes.</title>
        <authorList>
            <person name="Kolinko S."/>
            <person name="Richter M."/>
            <person name="Glockner F.O."/>
            <person name="Brachmann A."/>
            <person name="Schuler D."/>
        </authorList>
    </citation>
    <scope>NUCLEOTIDE SEQUENCE [LARGE SCALE GENOMIC DNA]</scope>
    <source>
        <strain evidence="1">TM-1</strain>
    </source>
</reference>
<evidence type="ECO:0000313" key="1">
    <source>
        <dbReference type="EMBL" id="KJU83852.1"/>
    </source>
</evidence>
<dbReference type="AlphaFoldDB" id="A0A0F3GPX2"/>
<dbReference type="Proteomes" id="UP000033423">
    <property type="component" value="Unassembled WGS sequence"/>
</dbReference>
<protein>
    <submittedName>
        <fullName evidence="1">Uncharacterized protein</fullName>
    </submittedName>
</protein>